<organism evidence="9 10">
    <name type="scientific">Lederbergia graminis</name>
    <dbReference type="NCBI Taxonomy" id="735518"/>
    <lineage>
        <taxon>Bacteria</taxon>
        <taxon>Bacillati</taxon>
        <taxon>Bacillota</taxon>
        <taxon>Bacilli</taxon>
        <taxon>Bacillales</taxon>
        <taxon>Bacillaceae</taxon>
        <taxon>Lederbergia</taxon>
    </lineage>
</organism>
<dbReference type="GO" id="GO:0016491">
    <property type="term" value="F:oxidoreductase activity"/>
    <property type="evidence" value="ECO:0007669"/>
    <property type="project" value="UniProtKB-KW"/>
</dbReference>
<dbReference type="InterPro" id="IPR028357">
    <property type="entry name" value="UDPglc_DH_bac"/>
</dbReference>
<dbReference type="InterPro" id="IPR036220">
    <property type="entry name" value="UDP-Glc/GDP-Man_DH_C_sf"/>
</dbReference>
<reference evidence="10" key="1">
    <citation type="journal article" date="2019" name="Int. J. Syst. Evol. Microbiol.">
        <title>The Global Catalogue of Microorganisms (GCM) 10K type strain sequencing project: providing services to taxonomists for standard genome sequencing and annotation.</title>
        <authorList>
            <consortium name="The Broad Institute Genomics Platform"/>
            <consortium name="The Broad Institute Genome Sequencing Center for Infectious Disease"/>
            <person name="Wu L."/>
            <person name="Ma J."/>
        </authorList>
    </citation>
    <scope>NUCLEOTIDE SEQUENCE [LARGE SCALE GENOMIC DNA]</scope>
    <source>
        <strain evidence="10">CGMCC 1.12237</strain>
    </source>
</reference>
<evidence type="ECO:0000256" key="7">
    <source>
        <dbReference type="PIRNR" id="PIRNR000124"/>
    </source>
</evidence>
<keyword evidence="5 7" id="KW-0520">NAD</keyword>
<dbReference type="PIRSF" id="PIRSF000124">
    <property type="entry name" value="UDPglc_GDPman_dh"/>
    <property type="match status" value="1"/>
</dbReference>
<dbReference type="PANTHER" id="PTHR43750">
    <property type="entry name" value="UDP-GLUCOSE 6-DEHYDROGENASE TUAD"/>
    <property type="match status" value="1"/>
</dbReference>
<dbReference type="Pfam" id="PF03721">
    <property type="entry name" value="UDPG_MGDP_dh_N"/>
    <property type="match status" value="1"/>
</dbReference>
<name>A0ABW0LJ46_9BACI</name>
<evidence type="ECO:0000256" key="3">
    <source>
        <dbReference type="ARBA" id="ARBA00012954"/>
    </source>
</evidence>
<evidence type="ECO:0000256" key="1">
    <source>
        <dbReference type="ARBA" id="ARBA00004701"/>
    </source>
</evidence>
<dbReference type="Gene3D" id="1.20.5.100">
    <property type="entry name" value="Cytochrome c1, transmembrane anchor, C-terminal"/>
    <property type="match status" value="1"/>
</dbReference>
<feature type="domain" description="UDP-glucose/GDP-mannose dehydrogenase C-terminal" evidence="8">
    <location>
        <begin position="313"/>
        <end position="413"/>
    </location>
</feature>
<dbReference type="InterPro" id="IPR036291">
    <property type="entry name" value="NAD(P)-bd_dom_sf"/>
</dbReference>
<dbReference type="PANTHER" id="PTHR43750:SF3">
    <property type="entry name" value="UDP-GLUCOSE 6-DEHYDROGENASE TUAD"/>
    <property type="match status" value="1"/>
</dbReference>
<dbReference type="SUPFAM" id="SSF52413">
    <property type="entry name" value="UDP-glucose/GDP-mannose dehydrogenase C-terminal domain"/>
    <property type="match status" value="1"/>
</dbReference>
<sequence>MNVCVIGAGYVGLTTAAVLSDIGNHVICVDLDMKKVESLRKGSIPIFEPNLQEIVLKNKQRLSFTNDLGTALENAEMVIVAVGTPPLPDGSSNLSYLYSAVFSMMKYATSHKIIMIKSTVPPGTNEAIYQSLIDQGYNSNQFTLVSNPEFLREGSAVYDMLHPDRIVVGLHEENPAIIQKVKELYHGIHAPFIITNYSGAELIKYASNAFLATKISFINEMARICEMFGADITHIAEGIGSDARIGYSFLQAGIGYGGSCFPKDLQSLSFVAKEKNITPHILDATQKVNDTQMDFYVNKIMDVFPDLSSLKIAMLGIAFKADTDDIRESRAIEFIKKLNQLGCTVHAYDPKAQLPNELTVDNQQHPNLQDTLKDADITIVATGWKEFLTMDWMQAKQLMRGNTIVDARNCLDKDLLESYGFQYIGVGRG</sequence>
<comment type="caution">
    <text evidence="9">The sequence shown here is derived from an EMBL/GenBank/DDBJ whole genome shotgun (WGS) entry which is preliminary data.</text>
</comment>
<evidence type="ECO:0000259" key="8">
    <source>
        <dbReference type="SMART" id="SM00984"/>
    </source>
</evidence>
<dbReference type="SUPFAM" id="SSF48179">
    <property type="entry name" value="6-phosphogluconate dehydrogenase C-terminal domain-like"/>
    <property type="match status" value="1"/>
</dbReference>
<dbReference type="SMART" id="SM00984">
    <property type="entry name" value="UDPG_MGDP_dh_C"/>
    <property type="match status" value="1"/>
</dbReference>
<evidence type="ECO:0000313" key="9">
    <source>
        <dbReference type="EMBL" id="MFC5465914.1"/>
    </source>
</evidence>
<accession>A0ABW0LJ46</accession>
<evidence type="ECO:0000313" key="10">
    <source>
        <dbReference type="Proteomes" id="UP001596147"/>
    </source>
</evidence>
<evidence type="ECO:0000256" key="5">
    <source>
        <dbReference type="ARBA" id="ARBA00023027"/>
    </source>
</evidence>
<protein>
    <recommendedName>
        <fullName evidence="3 7">UDP-glucose 6-dehydrogenase</fullName>
        <ecNumber evidence="3 7">1.1.1.22</ecNumber>
    </recommendedName>
</protein>
<keyword evidence="4 7" id="KW-0560">Oxidoreductase</keyword>
<dbReference type="EC" id="1.1.1.22" evidence="3 7"/>
<dbReference type="Proteomes" id="UP001596147">
    <property type="component" value="Unassembled WGS sequence"/>
</dbReference>
<dbReference type="RefSeq" id="WP_382353043.1">
    <property type="nucleotide sequence ID" value="NZ_JBHSMC010000020.1"/>
</dbReference>
<dbReference type="SUPFAM" id="SSF51735">
    <property type="entry name" value="NAD(P)-binding Rossmann-fold domains"/>
    <property type="match status" value="1"/>
</dbReference>
<dbReference type="InterPro" id="IPR014026">
    <property type="entry name" value="UDP-Glc/GDP-Man_DH_dimer"/>
</dbReference>
<evidence type="ECO:0000256" key="2">
    <source>
        <dbReference type="ARBA" id="ARBA00006601"/>
    </source>
</evidence>
<dbReference type="PIRSF" id="PIRSF500134">
    <property type="entry name" value="UDPglc_DH_bac"/>
    <property type="match status" value="1"/>
</dbReference>
<evidence type="ECO:0000256" key="4">
    <source>
        <dbReference type="ARBA" id="ARBA00023002"/>
    </source>
</evidence>
<dbReference type="EMBL" id="JBHSMC010000020">
    <property type="protein sequence ID" value="MFC5465914.1"/>
    <property type="molecule type" value="Genomic_DNA"/>
</dbReference>
<comment type="pathway">
    <text evidence="1">Nucleotide-sugar biosynthesis; UDP-alpha-D-glucuronate biosynthesis; UDP-alpha-D-glucuronate from UDP-alpha-D-glucose: step 1/1.</text>
</comment>
<keyword evidence="10" id="KW-1185">Reference proteome</keyword>
<comment type="catalytic activity">
    <reaction evidence="6 7">
        <text>UDP-alpha-D-glucose + 2 NAD(+) + H2O = UDP-alpha-D-glucuronate + 2 NADH + 3 H(+)</text>
        <dbReference type="Rhea" id="RHEA:23596"/>
        <dbReference type="ChEBI" id="CHEBI:15377"/>
        <dbReference type="ChEBI" id="CHEBI:15378"/>
        <dbReference type="ChEBI" id="CHEBI:57540"/>
        <dbReference type="ChEBI" id="CHEBI:57945"/>
        <dbReference type="ChEBI" id="CHEBI:58052"/>
        <dbReference type="ChEBI" id="CHEBI:58885"/>
        <dbReference type="EC" id="1.1.1.22"/>
    </reaction>
</comment>
<comment type="similarity">
    <text evidence="2 7">Belongs to the UDP-glucose/GDP-mannose dehydrogenase family.</text>
</comment>
<dbReference type="Pfam" id="PF00984">
    <property type="entry name" value="UDPG_MGDP_dh"/>
    <property type="match status" value="1"/>
</dbReference>
<dbReference type="InterPro" id="IPR001732">
    <property type="entry name" value="UDP-Glc/GDP-Man_DH_N"/>
</dbReference>
<gene>
    <name evidence="9" type="ORF">ACFPM4_14370</name>
</gene>
<dbReference type="Pfam" id="PF03720">
    <property type="entry name" value="UDPG_MGDP_dh_C"/>
    <property type="match status" value="1"/>
</dbReference>
<proteinExistence type="inferred from homology"/>
<dbReference type="NCBIfam" id="TIGR03026">
    <property type="entry name" value="NDP-sugDHase"/>
    <property type="match status" value="1"/>
</dbReference>
<dbReference type="InterPro" id="IPR008927">
    <property type="entry name" value="6-PGluconate_DH-like_C_sf"/>
</dbReference>
<dbReference type="InterPro" id="IPR014027">
    <property type="entry name" value="UDP-Glc/GDP-Man_DH_C"/>
</dbReference>
<evidence type="ECO:0000256" key="6">
    <source>
        <dbReference type="ARBA" id="ARBA00047473"/>
    </source>
</evidence>
<dbReference type="Gene3D" id="3.40.50.720">
    <property type="entry name" value="NAD(P)-binding Rossmann-like Domain"/>
    <property type="match status" value="2"/>
</dbReference>
<dbReference type="InterPro" id="IPR017476">
    <property type="entry name" value="UDP-Glc/GDP-Man"/>
</dbReference>